<dbReference type="InterPro" id="IPR011032">
    <property type="entry name" value="GroES-like_sf"/>
</dbReference>
<evidence type="ECO:0000256" key="1">
    <source>
        <dbReference type="ARBA" id="ARBA00023002"/>
    </source>
</evidence>
<comment type="caution">
    <text evidence="3">The sequence shown here is derived from an EMBL/GenBank/DDBJ whole genome shotgun (WGS) entry which is preliminary data.</text>
</comment>
<dbReference type="Gene3D" id="3.90.180.10">
    <property type="entry name" value="Medium-chain alcohol dehydrogenases, catalytic domain"/>
    <property type="match status" value="1"/>
</dbReference>
<protein>
    <submittedName>
        <fullName evidence="3">NADP-dependent oxidoreductase</fullName>
    </submittedName>
</protein>
<dbReference type="Pfam" id="PF13602">
    <property type="entry name" value="ADH_zinc_N_2"/>
    <property type="match status" value="1"/>
</dbReference>
<reference evidence="3 4" key="1">
    <citation type="submission" date="2019-09" db="EMBL/GenBank/DDBJ databases">
        <title>Genome sequence and assembly of Taibaiella sp.</title>
        <authorList>
            <person name="Chhetri G."/>
        </authorList>
    </citation>
    <scope>NUCLEOTIDE SEQUENCE [LARGE SCALE GENOMIC DNA]</scope>
    <source>
        <strain evidence="3 4">KVB11</strain>
    </source>
</reference>
<name>A0A5M6CQV9_9BACT</name>
<dbReference type="SMART" id="SM00829">
    <property type="entry name" value="PKS_ER"/>
    <property type="match status" value="1"/>
</dbReference>
<accession>A0A5M6CQV9</accession>
<evidence type="ECO:0000313" key="4">
    <source>
        <dbReference type="Proteomes" id="UP000323632"/>
    </source>
</evidence>
<dbReference type="EMBL" id="VWSH01000001">
    <property type="protein sequence ID" value="KAA5536332.1"/>
    <property type="molecule type" value="Genomic_DNA"/>
</dbReference>
<dbReference type="InterPro" id="IPR002364">
    <property type="entry name" value="Quin_OxRdtase/zeta-crystal_CS"/>
</dbReference>
<sequence>MKAIRIHEFGKIENLKFEDIDIPQYNDDQVLIRVYASAVNPVDQKIISGEAQAKFPNNLPLTIGWDVSGVIEQVGNNVKDFNIGDEVFGRPFPTQNGTFAEYLAVKANEIALKPKGIDHLKAAAIPLAGQTAWQGLFKFGKLEKGQKVLIHAASGGVGSFAVQFAKWKGAYVIGTASAENLAFIKQLGVDEAIDYNSEDFTEKVNDIDLVFDLIGKDTQQRSLEVIKSGGRIITTVMPEFIEEAKQKNIQLEGFTAQSYPEELKQIGALVEQGIIEPIVSAVYNLEEAEKAEQLSSQKHTRGKIVIKVV</sequence>
<dbReference type="InterPro" id="IPR036291">
    <property type="entry name" value="NAD(P)-bd_dom_sf"/>
</dbReference>
<dbReference type="PANTHER" id="PTHR11695:SF294">
    <property type="entry name" value="RETICULON-4-INTERACTING PROTEIN 1, MITOCHONDRIAL"/>
    <property type="match status" value="1"/>
</dbReference>
<dbReference type="Proteomes" id="UP000323632">
    <property type="component" value="Unassembled WGS sequence"/>
</dbReference>
<dbReference type="PROSITE" id="PS01162">
    <property type="entry name" value="QOR_ZETA_CRYSTAL"/>
    <property type="match status" value="1"/>
</dbReference>
<dbReference type="SUPFAM" id="SSF51735">
    <property type="entry name" value="NAD(P)-binding Rossmann-fold domains"/>
    <property type="match status" value="1"/>
</dbReference>
<dbReference type="InterPro" id="IPR013154">
    <property type="entry name" value="ADH-like_N"/>
</dbReference>
<keyword evidence="4" id="KW-1185">Reference proteome</keyword>
<dbReference type="InterPro" id="IPR020843">
    <property type="entry name" value="ER"/>
</dbReference>
<dbReference type="CDD" id="cd05289">
    <property type="entry name" value="MDR_like_2"/>
    <property type="match status" value="1"/>
</dbReference>
<keyword evidence="1" id="KW-0560">Oxidoreductase</keyword>
<gene>
    <name evidence="3" type="ORF">F0919_01290</name>
</gene>
<feature type="domain" description="Enoyl reductase (ER)" evidence="2">
    <location>
        <begin position="10"/>
        <end position="306"/>
    </location>
</feature>
<dbReference type="Gene3D" id="3.40.50.720">
    <property type="entry name" value="NAD(P)-binding Rossmann-like Domain"/>
    <property type="match status" value="1"/>
</dbReference>
<dbReference type="GO" id="GO:0016491">
    <property type="term" value="F:oxidoreductase activity"/>
    <property type="evidence" value="ECO:0007669"/>
    <property type="project" value="UniProtKB-KW"/>
</dbReference>
<dbReference type="RefSeq" id="WP_150030903.1">
    <property type="nucleotide sequence ID" value="NZ_VWSH01000001.1"/>
</dbReference>
<dbReference type="SUPFAM" id="SSF50129">
    <property type="entry name" value="GroES-like"/>
    <property type="match status" value="1"/>
</dbReference>
<evidence type="ECO:0000259" key="2">
    <source>
        <dbReference type="SMART" id="SM00829"/>
    </source>
</evidence>
<organism evidence="3 4">
    <name type="scientific">Taibaiella lutea</name>
    <dbReference type="NCBI Taxonomy" id="2608001"/>
    <lineage>
        <taxon>Bacteria</taxon>
        <taxon>Pseudomonadati</taxon>
        <taxon>Bacteroidota</taxon>
        <taxon>Chitinophagia</taxon>
        <taxon>Chitinophagales</taxon>
        <taxon>Chitinophagaceae</taxon>
        <taxon>Taibaiella</taxon>
    </lineage>
</organism>
<dbReference type="Pfam" id="PF08240">
    <property type="entry name" value="ADH_N"/>
    <property type="match status" value="1"/>
</dbReference>
<dbReference type="AlphaFoldDB" id="A0A5M6CQV9"/>
<dbReference type="InterPro" id="IPR050700">
    <property type="entry name" value="YIM1/Zinc_Alcohol_DH_Fams"/>
</dbReference>
<dbReference type="PANTHER" id="PTHR11695">
    <property type="entry name" value="ALCOHOL DEHYDROGENASE RELATED"/>
    <property type="match status" value="1"/>
</dbReference>
<proteinExistence type="predicted"/>
<dbReference type="GO" id="GO:0008270">
    <property type="term" value="F:zinc ion binding"/>
    <property type="evidence" value="ECO:0007669"/>
    <property type="project" value="InterPro"/>
</dbReference>
<evidence type="ECO:0000313" key="3">
    <source>
        <dbReference type="EMBL" id="KAA5536332.1"/>
    </source>
</evidence>